<name>A0A7G3U6N6_STRT9</name>
<dbReference type="AlphaFoldDB" id="A0A7G3U6N6"/>
<dbReference type="GO" id="GO:0019433">
    <property type="term" value="P:triglyceride catabolic process"/>
    <property type="evidence" value="ECO:0007669"/>
    <property type="project" value="TreeGrafter"/>
</dbReference>
<dbReference type="Proteomes" id="UP000005940">
    <property type="component" value="Chromosome"/>
</dbReference>
<keyword evidence="2" id="KW-1015">Disulfide bond</keyword>
<evidence type="ECO:0000256" key="1">
    <source>
        <dbReference type="PIRSR" id="PIRSR637460-1"/>
    </source>
</evidence>
<dbReference type="SUPFAM" id="SSF52266">
    <property type="entry name" value="SGNH hydrolase"/>
    <property type="match status" value="1"/>
</dbReference>
<dbReference type="GO" id="GO:0004806">
    <property type="term" value="F:triacylglycerol lipase activity"/>
    <property type="evidence" value="ECO:0007669"/>
    <property type="project" value="TreeGrafter"/>
</dbReference>
<dbReference type="InterPro" id="IPR013830">
    <property type="entry name" value="SGNH_hydro"/>
</dbReference>
<feature type="active site" description="Nucleophile" evidence="1">
    <location>
        <position position="398"/>
    </location>
</feature>
<dbReference type="InterPro" id="IPR037460">
    <property type="entry name" value="SEST-like"/>
</dbReference>
<evidence type="ECO:0000256" key="3">
    <source>
        <dbReference type="SAM" id="MobiDB-lite"/>
    </source>
</evidence>
<feature type="disulfide bond" evidence="2">
    <location>
        <begin position="560"/>
        <end position="606"/>
    </location>
</feature>
<dbReference type="PANTHER" id="PTHR37981:SF1">
    <property type="entry name" value="SGNH HYDROLASE-TYPE ESTERASE DOMAIN-CONTAINING PROTEIN"/>
    <property type="match status" value="1"/>
</dbReference>
<proteinExistence type="predicted"/>
<evidence type="ECO:0000313" key="6">
    <source>
        <dbReference type="Proteomes" id="UP000005940"/>
    </source>
</evidence>
<dbReference type="Gene3D" id="3.40.50.1110">
    <property type="entry name" value="SGNH hydrolase"/>
    <property type="match status" value="1"/>
</dbReference>
<organism evidence="5 6">
    <name type="scientific">Streptomyces tsukubensis (strain DSM 42081 / NBRC 108919 / NRRL 18488 / 9993)</name>
    <dbReference type="NCBI Taxonomy" id="1114943"/>
    <lineage>
        <taxon>Bacteria</taxon>
        <taxon>Bacillati</taxon>
        <taxon>Actinomycetota</taxon>
        <taxon>Actinomycetes</taxon>
        <taxon>Kitasatosporales</taxon>
        <taxon>Streptomycetaceae</taxon>
        <taxon>Streptomyces</taxon>
    </lineage>
</organism>
<feature type="disulfide bond" evidence="2">
    <location>
        <begin position="498"/>
        <end position="505"/>
    </location>
</feature>
<feature type="active site" evidence="1">
    <location>
        <position position="625"/>
    </location>
</feature>
<feature type="region of interest" description="Disordered" evidence="3">
    <location>
        <begin position="46"/>
        <end position="97"/>
    </location>
</feature>
<gene>
    <name evidence="5" type="ORF">STSU_001585</name>
</gene>
<feature type="compositionally biased region" description="Low complexity" evidence="3">
    <location>
        <begin position="204"/>
        <end position="229"/>
    </location>
</feature>
<feature type="compositionally biased region" description="Low complexity" evidence="3">
    <location>
        <begin position="119"/>
        <end position="130"/>
    </location>
</feature>
<protein>
    <recommendedName>
        <fullName evidence="4">SGNH hydrolase-type esterase domain-containing protein</fullName>
    </recommendedName>
</protein>
<feature type="disulfide bond" evidence="2">
    <location>
        <begin position="420"/>
        <end position="446"/>
    </location>
</feature>
<dbReference type="EMBL" id="CP029159">
    <property type="protein sequence ID" value="QKM66047.1"/>
    <property type="molecule type" value="Genomic_DNA"/>
</dbReference>
<accession>A0A7G3U6N6</accession>
<feature type="domain" description="SGNH hydrolase-type esterase" evidence="4">
    <location>
        <begin position="395"/>
        <end position="632"/>
    </location>
</feature>
<feature type="region of interest" description="Disordered" evidence="3">
    <location>
        <begin position="204"/>
        <end position="244"/>
    </location>
</feature>
<evidence type="ECO:0000313" key="5">
    <source>
        <dbReference type="EMBL" id="QKM66047.1"/>
    </source>
</evidence>
<dbReference type="CDD" id="cd01823">
    <property type="entry name" value="SEST_like"/>
    <property type="match status" value="1"/>
</dbReference>
<dbReference type="Pfam" id="PF13472">
    <property type="entry name" value="Lipase_GDSL_2"/>
    <property type="match status" value="1"/>
</dbReference>
<feature type="compositionally biased region" description="Polar residues" evidence="3">
    <location>
        <begin position="136"/>
        <end position="146"/>
    </location>
</feature>
<feature type="region of interest" description="Disordered" evidence="3">
    <location>
        <begin position="119"/>
        <end position="148"/>
    </location>
</feature>
<sequence>MVRVGLRVRTVIGHGPAPSYRRGPAAEAAGAARVAELENRSVISVTRRPGPVPDVLRSARGAGGQRKRSGRAGTDGQVRGPQVRARRVRPRSGAATTACPTQPYAVVRRALYRPLGAHAGPRRAAAPCGADLPDSVTGSPNPADTSRTWRRDALPVSDHFRCAPAHSRTQGGKSMKIRHGAAWFGSALLIAAAAVPAGAAGRADSARPAAETTAAPSTSPTVKAEAPAAPDRRAAAPPVTGGGPQTITFSEFPVGTPMGNQYHLRGIAFSGAGGGGTPFISNDAANPGAPVLSGTPQFQGAIQGQFIKPGGKPRTVGQFGLTVGYINEPNSVVVTAHDLQGKEIARKSVDRTGIVPVVLKVKGIASFRVQPTAGEPAGFAIDNVSYFQPEVLVGLGDSYSSGEANPPYVKGTEVKTGNGCHRSLNAWPVRLAKGNKVVKRAKHYACSGALTGALYGKFKTEEAQLKMVGKLTGNDEPGVVTISMGGNDLGFAEVIEACVKPWQKCLGDQGAVAAAKQRLPVLSARLKGHYEAVQKAAPNATVLVVGYPRLFPETEKEEDCSWLSEAERVELNALGAQVNSVLAARATEAGVHFVDVQNSTDNHEICTDNVSWFWGIARGDQQEAHPVLEGQKAIEATVRAYLDKLAAPTA</sequence>
<evidence type="ECO:0000259" key="4">
    <source>
        <dbReference type="Pfam" id="PF13472"/>
    </source>
</evidence>
<dbReference type="PANTHER" id="PTHR37981">
    <property type="entry name" value="LIPASE 2"/>
    <property type="match status" value="1"/>
</dbReference>
<dbReference type="InterPro" id="IPR036514">
    <property type="entry name" value="SGNH_hydro_sf"/>
</dbReference>
<evidence type="ECO:0000256" key="2">
    <source>
        <dbReference type="PIRSR" id="PIRSR637460-2"/>
    </source>
</evidence>
<reference evidence="5 6" key="1">
    <citation type="journal article" date="2012" name="J. Bacteriol.">
        <title>Draft genome of Streptomyces tsukubaensis NRRL 18488, the producer of the clinically important immunosuppressant tacrolimus (FK506).</title>
        <authorList>
            <person name="Barreiro C."/>
            <person name="Prieto C."/>
            <person name="Sola-Landa A."/>
            <person name="Solera E."/>
            <person name="Martinez-Castro M."/>
            <person name="Perez-Redondo R."/>
            <person name="Garcia-Estrada C."/>
            <person name="Aparicio J.F."/>
            <person name="Fernandez-Martinez L.T."/>
            <person name="Santos-Aberturas J."/>
            <person name="Salehi-Najafabadi Z."/>
            <person name="Rodriguez-Garcia A."/>
            <person name="Tauch A."/>
            <person name="Martin J.F."/>
        </authorList>
    </citation>
    <scope>NUCLEOTIDE SEQUENCE [LARGE SCALE GENOMIC DNA]</scope>
    <source>
        <strain evidence="6">DSM 42081 / NBRC 108919 / NRRL 18488 / 9993</strain>
    </source>
</reference>
<keyword evidence="6" id="KW-1185">Reference proteome</keyword>